<sequence length="479" mass="53331">MGEEWMQTYIQRSLPLAVDVSVTERSEFRLARLLFKNHLDRLANLVVNVSERDTVGMSPYTFLLLRLPAPRLQSLHMRCELVNDNVSDAHELPLLPKPCFAGTAAALRDVSLRMIGIQWSDSSPCFTGLTSLSIDWYREGFKVDALLPTPLQLYSLIAANPKLKSVALLNCLPSYEEQDCGFLIPIALPDLSELAIHGSNVSCLSFLKTLTLPSPHDLFLSVTCEDSGPSPAQDYNPLSSFIASHIQRMSENSTISKRAIETLSISMTNTHLHVHSWTNASFDECKPALIIPSTRDGKCLDLNLEFEPYHFTERQLFHLLRSTLHALPLHDVLVMSLSAPAIRPSQQGLCNLLDPCNALKCLGLEVANGYTDSSGNALRFLPVADKSDTPPPSPIQARFLPNLCLLELKRLNGGIQFRSPEPDVTGLKRHTFYDALFCNDGRPFNLRVLRFNECGVDESVVRTIRDLKVIPEDTAVEIV</sequence>
<accession>A0ACB8QH98</accession>
<evidence type="ECO:0000313" key="2">
    <source>
        <dbReference type="Proteomes" id="UP000814128"/>
    </source>
</evidence>
<keyword evidence="2" id="KW-1185">Reference proteome</keyword>
<name>A0ACB8QH98_9AGAM</name>
<protein>
    <submittedName>
        <fullName evidence="1">Uncharacterized protein</fullName>
    </submittedName>
</protein>
<comment type="caution">
    <text evidence="1">The sequence shown here is derived from an EMBL/GenBank/DDBJ whole genome shotgun (WGS) entry which is preliminary data.</text>
</comment>
<dbReference type="Proteomes" id="UP000814128">
    <property type="component" value="Unassembled WGS sequence"/>
</dbReference>
<reference evidence="1" key="1">
    <citation type="submission" date="2021-02" db="EMBL/GenBank/DDBJ databases">
        <authorList>
            <consortium name="DOE Joint Genome Institute"/>
            <person name="Ahrendt S."/>
            <person name="Looney B.P."/>
            <person name="Miyauchi S."/>
            <person name="Morin E."/>
            <person name="Drula E."/>
            <person name="Courty P.E."/>
            <person name="Chicoki N."/>
            <person name="Fauchery L."/>
            <person name="Kohler A."/>
            <person name="Kuo A."/>
            <person name="Labutti K."/>
            <person name="Pangilinan J."/>
            <person name="Lipzen A."/>
            <person name="Riley R."/>
            <person name="Andreopoulos W."/>
            <person name="He G."/>
            <person name="Johnson J."/>
            <person name="Barry K.W."/>
            <person name="Grigoriev I.V."/>
            <person name="Nagy L."/>
            <person name="Hibbett D."/>
            <person name="Henrissat B."/>
            <person name="Matheny P.B."/>
            <person name="Labbe J."/>
            <person name="Martin F."/>
        </authorList>
    </citation>
    <scope>NUCLEOTIDE SEQUENCE</scope>
    <source>
        <strain evidence="1">EC-137</strain>
    </source>
</reference>
<organism evidence="1 2">
    <name type="scientific">Vararia minispora EC-137</name>
    <dbReference type="NCBI Taxonomy" id="1314806"/>
    <lineage>
        <taxon>Eukaryota</taxon>
        <taxon>Fungi</taxon>
        <taxon>Dikarya</taxon>
        <taxon>Basidiomycota</taxon>
        <taxon>Agaricomycotina</taxon>
        <taxon>Agaricomycetes</taxon>
        <taxon>Russulales</taxon>
        <taxon>Lachnocladiaceae</taxon>
        <taxon>Vararia</taxon>
    </lineage>
</organism>
<dbReference type="EMBL" id="MU273595">
    <property type="protein sequence ID" value="KAI0031032.1"/>
    <property type="molecule type" value="Genomic_DNA"/>
</dbReference>
<gene>
    <name evidence="1" type="ORF">K488DRAFT_87192</name>
</gene>
<evidence type="ECO:0000313" key="1">
    <source>
        <dbReference type="EMBL" id="KAI0031032.1"/>
    </source>
</evidence>
<proteinExistence type="predicted"/>
<reference evidence="1" key="2">
    <citation type="journal article" date="2022" name="New Phytol.">
        <title>Evolutionary transition to the ectomycorrhizal habit in the genomes of a hyperdiverse lineage of mushroom-forming fungi.</title>
        <authorList>
            <person name="Looney B."/>
            <person name="Miyauchi S."/>
            <person name="Morin E."/>
            <person name="Drula E."/>
            <person name="Courty P.E."/>
            <person name="Kohler A."/>
            <person name="Kuo A."/>
            <person name="LaButti K."/>
            <person name="Pangilinan J."/>
            <person name="Lipzen A."/>
            <person name="Riley R."/>
            <person name="Andreopoulos W."/>
            <person name="He G."/>
            <person name="Johnson J."/>
            <person name="Nolan M."/>
            <person name="Tritt A."/>
            <person name="Barry K.W."/>
            <person name="Grigoriev I.V."/>
            <person name="Nagy L.G."/>
            <person name="Hibbett D."/>
            <person name="Henrissat B."/>
            <person name="Matheny P.B."/>
            <person name="Labbe J."/>
            <person name="Martin F.M."/>
        </authorList>
    </citation>
    <scope>NUCLEOTIDE SEQUENCE</scope>
    <source>
        <strain evidence="1">EC-137</strain>
    </source>
</reference>